<evidence type="ECO:0000256" key="7">
    <source>
        <dbReference type="ARBA" id="ARBA00022927"/>
    </source>
</evidence>
<dbReference type="Proteomes" id="UP000545507">
    <property type="component" value="Unassembled WGS sequence"/>
</dbReference>
<evidence type="ECO:0000313" key="13">
    <source>
        <dbReference type="EMBL" id="NWF48228.1"/>
    </source>
</evidence>
<keyword evidence="7" id="KW-0653">Protein transport</keyword>
<reference evidence="13 14" key="1">
    <citation type="submission" date="2019-09" db="EMBL/GenBank/DDBJ databases">
        <title>Hydrogenophaga aromatica sp. nov., isolated from a para-xylene-degrading enrichment culture.</title>
        <authorList>
            <person name="Tancsics A."/>
            <person name="Banerjee S."/>
        </authorList>
    </citation>
    <scope>NUCLEOTIDE SEQUENCE [LARGE SCALE GENOMIC DNA]</scope>
    <source>
        <strain evidence="13 14">D2P1</strain>
    </source>
</reference>
<evidence type="ECO:0000256" key="1">
    <source>
        <dbReference type="ARBA" id="ARBA00004459"/>
    </source>
</evidence>
<sequence>MNLDAGRGAWSRRHAVLAGLVTAILLTGCATPQRSAAPGEAFWSGRLALNVESDPPQSYSASFDLRGSPDAGELMLNSPLGNTLARVQWQPGSAVLHQGERVTQRQSLDELTTEFGGTALPVAALFAWLQGQAREADGWQADLSRQPEGRVNARRRLPLPAAELRIIFQP</sequence>
<keyword evidence="10" id="KW-0143">Chaperone</keyword>
<evidence type="ECO:0000256" key="8">
    <source>
        <dbReference type="ARBA" id="ARBA00023136"/>
    </source>
</evidence>
<evidence type="ECO:0000256" key="5">
    <source>
        <dbReference type="ARBA" id="ARBA00022448"/>
    </source>
</evidence>
<keyword evidence="12 13" id="KW-0449">Lipoprotein</keyword>
<gene>
    <name evidence="13" type="ORF">F3K02_23675</name>
</gene>
<name>A0A7Y8H256_9BURK</name>
<accession>A0A7Y8H256</accession>
<comment type="caution">
    <text evidence="13">The sequence shown here is derived from an EMBL/GenBank/DDBJ whole genome shotgun (WGS) entry which is preliminary data.</text>
</comment>
<dbReference type="AlphaFoldDB" id="A0A7Y8H256"/>
<keyword evidence="8" id="KW-0472">Membrane</keyword>
<keyword evidence="11" id="KW-0998">Cell outer membrane</keyword>
<comment type="subunit">
    <text evidence="3">Monomer.</text>
</comment>
<dbReference type="InterPro" id="IPR029046">
    <property type="entry name" value="LolA/LolB/LppX"/>
</dbReference>
<evidence type="ECO:0000256" key="10">
    <source>
        <dbReference type="ARBA" id="ARBA00023186"/>
    </source>
</evidence>
<dbReference type="EMBL" id="VYGV01000026">
    <property type="protein sequence ID" value="NWF48228.1"/>
    <property type="molecule type" value="Genomic_DNA"/>
</dbReference>
<evidence type="ECO:0000256" key="6">
    <source>
        <dbReference type="ARBA" id="ARBA00022729"/>
    </source>
</evidence>
<dbReference type="GO" id="GO:0015031">
    <property type="term" value="P:protein transport"/>
    <property type="evidence" value="ECO:0007669"/>
    <property type="project" value="UniProtKB-KW"/>
</dbReference>
<keyword evidence="5" id="KW-0813">Transport</keyword>
<protein>
    <recommendedName>
        <fullName evidence="4">Outer-membrane lipoprotein LolB</fullName>
    </recommendedName>
</protein>
<evidence type="ECO:0000256" key="3">
    <source>
        <dbReference type="ARBA" id="ARBA00011245"/>
    </source>
</evidence>
<evidence type="ECO:0000256" key="9">
    <source>
        <dbReference type="ARBA" id="ARBA00023139"/>
    </source>
</evidence>
<evidence type="ECO:0000256" key="4">
    <source>
        <dbReference type="ARBA" id="ARBA00016202"/>
    </source>
</evidence>
<evidence type="ECO:0000256" key="2">
    <source>
        <dbReference type="ARBA" id="ARBA00009696"/>
    </source>
</evidence>
<dbReference type="SUPFAM" id="SSF89392">
    <property type="entry name" value="Prokaryotic lipoproteins and lipoprotein localization factors"/>
    <property type="match status" value="1"/>
</dbReference>
<keyword evidence="14" id="KW-1185">Reference proteome</keyword>
<organism evidence="13 14">
    <name type="scientific">Hydrogenophaga aromaticivorans</name>
    <dbReference type="NCBI Taxonomy" id="2610898"/>
    <lineage>
        <taxon>Bacteria</taxon>
        <taxon>Pseudomonadati</taxon>
        <taxon>Pseudomonadota</taxon>
        <taxon>Betaproteobacteria</taxon>
        <taxon>Burkholderiales</taxon>
        <taxon>Comamonadaceae</taxon>
        <taxon>Hydrogenophaga</taxon>
    </lineage>
</organism>
<proteinExistence type="inferred from homology"/>
<dbReference type="InterPro" id="IPR004565">
    <property type="entry name" value="OM_lipoprot_LolB"/>
</dbReference>
<evidence type="ECO:0000256" key="11">
    <source>
        <dbReference type="ARBA" id="ARBA00023237"/>
    </source>
</evidence>
<dbReference type="Pfam" id="PF03550">
    <property type="entry name" value="LolB"/>
    <property type="match status" value="1"/>
</dbReference>
<keyword evidence="9" id="KW-0564">Palmitate</keyword>
<dbReference type="RefSeq" id="WP_177138720.1">
    <property type="nucleotide sequence ID" value="NZ_VYGV01000026.1"/>
</dbReference>
<evidence type="ECO:0000256" key="12">
    <source>
        <dbReference type="ARBA" id="ARBA00023288"/>
    </source>
</evidence>
<comment type="subcellular location">
    <subcellularLocation>
        <location evidence="1">Cell outer membrane</location>
        <topology evidence="1">Lipid-anchor</topology>
    </subcellularLocation>
</comment>
<dbReference type="PROSITE" id="PS51257">
    <property type="entry name" value="PROKAR_LIPOPROTEIN"/>
    <property type="match status" value="1"/>
</dbReference>
<evidence type="ECO:0000313" key="14">
    <source>
        <dbReference type="Proteomes" id="UP000545507"/>
    </source>
</evidence>
<dbReference type="GO" id="GO:0009279">
    <property type="term" value="C:cell outer membrane"/>
    <property type="evidence" value="ECO:0007669"/>
    <property type="project" value="UniProtKB-SubCell"/>
</dbReference>
<comment type="similarity">
    <text evidence="2">Belongs to the LolB family.</text>
</comment>
<dbReference type="Gene3D" id="2.50.20.10">
    <property type="entry name" value="Lipoprotein localisation LolA/LolB/LppX"/>
    <property type="match status" value="1"/>
</dbReference>
<keyword evidence="6" id="KW-0732">Signal</keyword>